<dbReference type="Pfam" id="PF05485">
    <property type="entry name" value="THAP"/>
    <property type="match status" value="1"/>
</dbReference>
<dbReference type="EMBL" id="LR899014">
    <property type="protein sequence ID" value="CAD7093733.1"/>
    <property type="molecule type" value="Genomic_DNA"/>
</dbReference>
<proteinExistence type="inferred from homology"/>
<evidence type="ECO:0000256" key="7">
    <source>
        <dbReference type="ARBA" id="ARBA00023054"/>
    </source>
</evidence>
<dbReference type="AlphaFoldDB" id="A0A7R8V6Q5"/>
<dbReference type="GO" id="GO:0005654">
    <property type="term" value="C:nucleoplasm"/>
    <property type="evidence" value="ECO:0007669"/>
    <property type="project" value="UniProtKB-SubCell"/>
</dbReference>
<evidence type="ECO:0000256" key="9">
    <source>
        <dbReference type="ARBA" id="ARBA00023163"/>
    </source>
</evidence>
<keyword evidence="3" id="KW-0479">Metal-binding</keyword>
<dbReference type="PANTHER" id="PTHR46600">
    <property type="entry name" value="THAP DOMAIN-CONTAINING"/>
    <property type="match status" value="1"/>
</dbReference>
<comment type="similarity">
    <text evidence="2">Belongs to the THAP1 family.</text>
</comment>
<evidence type="ECO:0000256" key="13">
    <source>
        <dbReference type="SAM" id="Coils"/>
    </source>
</evidence>
<comment type="subcellular location">
    <subcellularLocation>
        <location evidence="1">Nucleus</location>
        <location evidence="1">Nucleoplasm</location>
    </subcellularLocation>
</comment>
<keyword evidence="8 12" id="KW-0238">DNA-binding</keyword>
<keyword evidence="17" id="KW-1185">Reference proteome</keyword>
<keyword evidence="10" id="KW-0539">Nucleus</keyword>
<dbReference type="PROSITE" id="PS50950">
    <property type="entry name" value="ZF_THAP"/>
    <property type="match status" value="1"/>
</dbReference>
<feature type="region of interest" description="Disordered" evidence="14">
    <location>
        <begin position="132"/>
        <end position="154"/>
    </location>
</feature>
<keyword evidence="4 12" id="KW-0863">Zinc-finger</keyword>
<evidence type="ECO:0000256" key="14">
    <source>
        <dbReference type="SAM" id="MobiDB-lite"/>
    </source>
</evidence>
<keyword evidence="7 13" id="KW-0175">Coiled coil</keyword>
<organism evidence="16 17">
    <name type="scientific">Hermetia illucens</name>
    <name type="common">Black soldier fly</name>
    <dbReference type="NCBI Taxonomy" id="343691"/>
    <lineage>
        <taxon>Eukaryota</taxon>
        <taxon>Metazoa</taxon>
        <taxon>Ecdysozoa</taxon>
        <taxon>Arthropoda</taxon>
        <taxon>Hexapoda</taxon>
        <taxon>Insecta</taxon>
        <taxon>Pterygota</taxon>
        <taxon>Neoptera</taxon>
        <taxon>Endopterygota</taxon>
        <taxon>Diptera</taxon>
        <taxon>Brachycera</taxon>
        <taxon>Stratiomyomorpha</taxon>
        <taxon>Stratiomyidae</taxon>
        <taxon>Hermetiinae</taxon>
        <taxon>Hermetia</taxon>
    </lineage>
</organism>
<keyword evidence="11" id="KW-0131">Cell cycle</keyword>
<dbReference type="InParanoid" id="A0A7R8V6Q5"/>
<evidence type="ECO:0000256" key="5">
    <source>
        <dbReference type="ARBA" id="ARBA00022833"/>
    </source>
</evidence>
<keyword evidence="6" id="KW-0805">Transcription regulation</keyword>
<dbReference type="InterPro" id="IPR026516">
    <property type="entry name" value="THAP1/10"/>
</dbReference>
<keyword evidence="5" id="KW-0862">Zinc</keyword>
<gene>
    <name evidence="16" type="ORF">HERILL_LOCUS16000</name>
</gene>
<feature type="coiled-coil region" evidence="13">
    <location>
        <begin position="260"/>
        <end position="287"/>
    </location>
</feature>
<feature type="domain" description="THAP-type" evidence="15">
    <location>
        <begin position="1"/>
        <end position="79"/>
    </location>
</feature>
<name>A0A7R8V6Q5_HERIL</name>
<evidence type="ECO:0000256" key="2">
    <source>
        <dbReference type="ARBA" id="ARBA00006177"/>
    </source>
</evidence>
<accession>A0A7R8V6Q5</accession>
<evidence type="ECO:0000313" key="17">
    <source>
        <dbReference type="Proteomes" id="UP000594454"/>
    </source>
</evidence>
<evidence type="ECO:0000256" key="11">
    <source>
        <dbReference type="ARBA" id="ARBA00023306"/>
    </source>
</evidence>
<evidence type="ECO:0000256" key="4">
    <source>
        <dbReference type="ARBA" id="ARBA00022771"/>
    </source>
</evidence>
<evidence type="ECO:0000256" key="12">
    <source>
        <dbReference type="PROSITE-ProRule" id="PRU00309"/>
    </source>
</evidence>
<dbReference type="PANTHER" id="PTHR46600:SF1">
    <property type="entry name" value="THAP DOMAIN-CONTAINING PROTEIN 1"/>
    <property type="match status" value="1"/>
</dbReference>
<dbReference type="InterPro" id="IPR038441">
    <property type="entry name" value="THAP_Znf_sf"/>
</dbReference>
<evidence type="ECO:0000313" key="16">
    <source>
        <dbReference type="EMBL" id="CAD7093733.1"/>
    </source>
</evidence>
<evidence type="ECO:0000256" key="6">
    <source>
        <dbReference type="ARBA" id="ARBA00023015"/>
    </source>
</evidence>
<evidence type="ECO:0000259" key="15">
    <source>
        <dbReference type="PROSITE" id="PS50950"/>
    </source>
</evidence>
<dbReference type="InterPro" id="IPR006612">
    <property type="entry name" value="THAP_Znf"/>
</dbReference>
<evidence type="ECO:0000256" key="3">
    <source>
        <dbReference type="ARBA" id="ARBA00022723"/>
    </source>
</evidence>
<evidence type="ECO:0000256" key="8">
    <source>
        <dbReference type="ARBA" id="ARBA00023125"/>
    </source>
</evidence>
<dbReference type="Proteomes" id="UP000594454">
    <property type="component" value="Chromosome 6"/>
</dbReference>
<dbReference type="Gene3D" id="6.20.210.20">
    <property type="entry name" value="THAP domain"/>
    <property type="match status" value="1"/>
</dbReference>
<dbReference type="SMART" id="SM00980">
    <property type="entry name" value="THAP"/>
    <property type="match status" value="1"/>
</dbReference>
<dbReference type="GO" id="GO:0043565">
    <property type="term" value="F:sequence-specific DNA binding"/>
    <property type="evidence" value="ECO:0007669"/>
    <property type="project" value="InterPro"/>
</dbReference>
<keyword evidence="9" id="KW-0804">Transcription</keyword>
<reference evidence="16 17" key="1">
    <citation type="submission" date="2020-11" db="EMBL/GenBank/DDBJ databases">
        <authorList>
            <person name="Wallbank WR R."/>
            <person name="Pardo Diaz C."/>
            <person name="Kozak K."/>
            <person name="Martin S."/>
            <person name="Jiggins C."/>
            <person name="Moest M."/>
            <person name="Warren A I."/>
            <person name="Generalovic N T."/>
            <person name="Byers J.R.P. K."/>
            <person name="Montejo-Kovacevich G."/>
            <person name="Yen C E."/>
        </authorList>
    </citation>
    <scope>NUCLEOTIDE SEQUENCE [LARGE SCALE GENOMIC DNA]</scope>
</reference>
<dbReference type="SUPFAM" id="SSF57716">
    <property type="entry name" value="Glucocorticoid receptor-like (DNA-binding domain)"/>
    <property type="match status" value="1"/>
</dbReference>
<sequence>MVRYCAVPNCINSDKTILSHRLPRKPALFNEWVTSLKIDHLDPVNLLNNHTVCCLHFDESAYRNAQSNHLNFIAVPTLNPKDPRIKQPNRIEDPSHHVADEQDVRCEVIASSCDSEDCIVEDYSEIDLALYANSQPPPDTDSSNNDETSEHGEDLVSVETMSNDDLWVDLEHVLVNKPRPNKENSELIKDILEHCNDYDDDLIEVIVNEDSCDDIDEVPEKEVDTMQTPHIELVEAATQVDEDDLERSDEEDLEYAGVSRKALIIQLKAQQRLIAEQQKKLETFQIAQANLLSSMDAFKSLMGNQ</sequence>
<evidence type="ECO:0000256" key="10">
    <source>
        <dbReference type="ARBA" id="ARBA00023242"/>
    </source>
</evidence>
<dbReference type="GO" id="GO:0008270">
    <property type="term" value="F:zinc ion binding"/>
    <property type="evidence" value="ECO:0007669"/>
    <property type="project" value="UniProtKB-KW"/>
</dbReference>
<protein>
    <recommendedName>
        <fullName evidence="15">THAP-type domain-containing protein</fullName>
    </recommendedName>
</protein>
<evidence type="ECO:0000256" key="1">
    <source>
        <dbReference type="ARBA" id="ARBA00004642"/>
    </source>
</evidence>